<dbReference type="GO" id="GO:0008270">
    <property type="term" value="F:zinc ion binding"/>
    <property type="evidence" value="ECO:0007669"/>
    <property type="project" value="UniProtKB-KW"/>
</dbReference>
<accession>A0A409YEG5</accession>
<evidence type="ECO:0000256" key="4">
    <source>
        <dbReference type="PROSITE-ProRule" id="PRU00134"/>
    </source>
</evidence>
<dbReference type="SUPFAM" id="SSF144232">
    <property type="entry name" value="HIT/MYND zinc finger-like"/>
    <property type="match status" value="1"/>
</dbReference>
<dbReference type="Pfam" id="PF01753">
    <property type="entry name" value="zf-MYND"/>
    <property type="match status" value="1"/>
</dbReference>
<evidence type="ECO:0000256" key="1">
    <source>
        <dbReference type="ARBA" id="ARBA00022723"/>
    </source>
</evidence>
<reference evidence="6 7" key="1">
    <citation type="journal article" date="2018" name="Evol. Lett.">
        <title>Horizontal gene cluster transfer increased hallucinogenic mushroom diversity.</title>
        <authorList>
            <person name="Reynolds H.T."/>
            <person name="Vijayakumar V."/>
            <person name="Gluck-Thaler E."/>
            <person name="Korotkin H.B."/>
            <person name="Matheny P.B."/>
            <person name="Slot J.C."/>
        </authorList>
    </citation>
    <scope>NUCLEOTIDE SEQUENCE [LARGE SCALE GENOMIC DNA]</scope>
    <source>
        <strain evidence="6 7">2629</strain>
    </source>
</reference>
<dbReference type="InterPro" id="IPR002893">
    <property type="entry name" value="Znf_MYND"/>
</dbReference>
<feature type="domain" description="MYND-type" evidence="5">
    <location>
        <begin position="397"/>
        <end position="439"/>
    </location>
</feature>
<keyword evidence="3" id="KW-0862">Zinc</keyword>
<dbReference type="EMBL" id="NHTK01001251">
    <property type="protein sequence ID" value="PPR01406.1"/>
    <property type="molecule type" value="Genomic_DNA"/>
</dbReference>
<keyword evidence="7" id="KW-1185">Reference proteome</keyword>
<comment type="caution">
    <text evidence="6">The sequence shown here is derived from an EMBL/GenBank/DDBJ whole genome shotgun (WGS) entry which is preliminary data.</text>
</comment>
<organism evidence="6 7">
    <name type="scientific">Panaeolus cyanescens</name>
    <dbReference type="NCBI Taxonomy" id="181874"/>
    <lineage>
        <taxon>Eukaryota</taxon>
        <taxon>Fungi</taxon>
        <taxon>Dikarya</taxon>
        <taxon>Basidiomycota</taxon>
        <taxon>Agaricomycotina</taxon>
        <taxon>Agaricomycetes</taxon>
        <taxon>Agaricomycetidae</taxon>
        <taxon>Agaricales</taxon>
        <taxon>Agaricineae</taxon>
        <taxon>Galeropsidaceae</taxon>
        <taxon>Panaeolus</taxon>
    </lineage>
</organism>
<dbReference type="InParanoid" id="A0A409YEG5"/>
<evidence type="ECO:0000313" key="7">
    <source>
        <dbReference type="Proteomes" id="UP000284842"/>
    </source>
</evidence>
<dbReference type="OrthoDB" id="2998255at2759"/>
<proteinExistence type="predicted"/>
<dbReference type="AlphaFoldDB" id="A0A409YEG5"/>
<protein>
    <recommendedName>
        <fullName evidence="5">MYND-type domain-containing protein</fullName>
    </recommendedName>
</protein>
<dbReference type="STRING" id="181874.A0A409YEG5"/>
<gene>
    <name evidence="6" type="ORF">CVT24_006244</name>
</gene>
<evidence type="ECO:0000313" key="6">
    <source>
        <dbReference type="EMBL" id="PPR01406.1"/>
    </source>
</evidence>
<name>A0A409YEG5_9AGAR</name>
<evidence type="ECO:0000256" key="3">
    <source>
        <dbReference type="ARBA" id="ARBA00022833"/>
    </source>
</evidence>
<sequence>MDMLPGFAGSREDMVAGLPQGAGLQTALRAMSYIVSSLKDPLQPLTCAKSLAYGMTTIMANYLAFPEEQSYISKRDTLRATMYNFIAAKRTDQQLNNLIKNLSKCSCKNLPGEMASFHKLSIPANSAFSGKEVQQLLVSGLSEINLVINQTSDAVKKVQMGTAKTWPWSVKDLMPHGPDEIVRCILQWHRVTRHVSIPRWALHVVQICELKALYAPILKYDIAHHLFVNYTHDIIKSTIQSNPLNAKNLSLTSEAFCYQAITLIVYLHLILDFDPDDESVPLLSSVAGVDTKALQLCSILHYMTFSPFIDTGHTVSRDLPKVREESAALGRRIFRKYNMNYSPYSPVPLHPRIVELDLLTIPTGTHDMSSPEFYHKIALTMYTCRFVPARDCSAPNCPSSNKPGLKLRACAGCSTLRYCSKECQTRDWKEGRNPHKRVCKAMASIVASYGGWPHGPSVIKTAQKAEERRKTISEITGDIMAMTLTNQLTQQDCTALYQWAVENFEPKPQPSKPPFSFEEYRRSGVRSGYDDYADILTDLMSPTCKWKFNGPKRQSSLFH</sequence>
<evidence type="ECO:0000256" key="2">
    <source>
        <dbReference type="ARBA" id="ARBA00022771"/>
    </source>
</evidence>
<dbReference type="PROSITE" id="PS50865">
    <property type="entry name" value="ZF_MYND_2"/>
    <property type="match status" value="1"/>
</dbReference>
<evidence type="ECO:0000259" key="5">
    <source>
        <dbReference type="PROSITE" id="PS50865"/>
    </source>
</evidence>
<keyword evidence="1" id="KW-0479">Metal-binding</keyword>
<keyword evidence="2 4" id="KW-0863">Zinc-finger</keyword>
<dbReference type="Proteomes" id="UP000284842">
    <property type="component" value="Unassembled WGS sequence"/>
</dbReference>
<dbReference type="Gene3D" id="6.10.140.2220">
    <property type="match status" value="1"/>
</dbReference>